<gene>
    <name evidence="7" type="ORF">BW247_12340</name>
</gene>
<comment type="cofactor">
    <cofactor evidence="1">
        <name>Zn(2+)</name>
        <dbReference type="ChEBI" id="CHEBI:29105"/>
    </cofactor>
</comment>
<comment type="similarity">
    <text evidence="2">Belongs to the metallo-dependent hydrolases superfamily. Hydantoinase/dihydropyrimidinase family.</text>
</comment>
<reference evidence="7 8" key="1">
    <citation type="submission" date="2017-01" db="EMBL/GenBank/DDBJ databases">
        <title>Draft sequence of Acidihalobacter ferrooxidans strain DSM 14175 (strain V8).</title>
        <authorList>
            <person name="Khaleque H.N."/>
            <person name="Ramsay J.P."/>
            <person name="Murphy R.J.T."/>
            <person name="Kaksonen A.H."/>
            <person name="Boxall N.J."/>
            <person name="Watkin E.L.J."/>
        </authorList>
    </citation>
    <scope>NUCLEOTIDE SEQUENCE [LARGE SCALE GENOMIC DNA]</scope>
    <source>
        <strain evidence="7 8">V8</strain>
    </source>
</reference>
<name>A0A1P8UIV4_9GAMM</name>
<evidence type="ECO:0000313" key="7">
    <source>
        <dbReference type="EMBL" id="APZ43775.1"/>
    </source>
</evidence>
<proteinExistence type="inferred from homology"/>
<dbReference type="PANTHER" id="PTHR11647:SF1">
    <property type="entry name" value="COLLAPSIN RESPONSE MEDIATOR PROTEIN"/>
    <property type="match status" value="1"/>
</dbReference>
<dbReference type="InterPro" id="IPR050378">
    <property type="entry name" value="Metallo-dep_Hydrolases_sf"/>
</dbReference>
<protein>
    <submittedName>
        <fullName evidence="7">Dihydropyrimidinase</fullName>
    </submittedName>
</protein>
<dbReference type="InterPro" id="IPR006680">
    <property type="entry name" value="Amidohydro-rel"/>
</dbReference>
<dbReference type="AlphaFoldDB" id="A0A1P8UIV4"/>
<dbReference type="InterPro" id="IPR011778">
    <property type="entry name" value="Hydantoinase/dihydroPyrase"/>
</dbReference>
<dbReference type="NCBIfam" id="TIGR02033">
    <property type="entry name" value="D-hydantoinase"/>
    <property type="match status" value="1"/>
</dbReference>
<evidence type="ECO:0000256" key="5">
    <source>
        <dbReference type="PIRSR" id="PIRSR611778-50"/>
    </source>
</evidence>
<dbReference type="Gene3D" id="2.30.40.10">
    <property type="entry name" value="Urease, subunit C, domain 1"/>
    <property type="match status" value="1"/>
</dbReference>
<dbReference type="InterPro" id="IPR032466">
    <property type="entry name" value="Metal_Hydrolase"/>
</dbReference>
<keyword evidence="3" id="KW-0479">Metal-binding</keyword>
<evidence type="ECO:0000256" key="1">
    <source>
        <dbReference type="ARBA" id="ARBA00001947"/>
    </source>
</evidence>
<dbReference type="GO" id="GO:0046872">
    <property type="term" value="F:metal ion binding"/>
    <property type="evidence" value="ECO:0007669"/>
    <property type="project" value="UniProtKB-KW"/>
</dbReference>
<dbReference type="CDD" id="cd01314">
    <property type="entry name" value="D-HYD"/>
    <property type="match status" value="1"/>
</dbReference>
<dbReference type="EMBL" id="CP019434">
    <property type="protein sequence ID" value="APZ43775.1"/>
    <property type="molecule type" value="Genomic_DNA"/>
</dbReference>
<dbReference type="InterPro" id="IPR011059">
    <property type="entry name" value="Metal-dep_hydrolase_composite"/>
</dbReference>
<feature type="domain" description="Amidohydrolase-related" evidence="6">
    <location>
        <begin position="51"/>
        <end position="442"/>
    </location>
</feature>
<comment type="PTM">
    <text evidence="5">Carbamylation allows a single lysine to coordinate two divalent metal cations.</text>
</comment>
<evidence type="ECO:0000313" key="8">
    <source>
        <dbReference type="Proteomes" id="UP000243807"/>
    </source>
</evidence>
<feature type="modified residue" description="N6-carboxylysine" evidence="5">
    <location>
        <position position="153"/>
    </location>
</feature>
<dbReference type="Proteomes" id="UP000243807">
    <property type="component" value="Chromosome"/>
</dbReference>
<dbReference type="SUPFAM" id="SSF51556">
    <property type="entry name" value="Metallo-dependent hydrolases"/>
    <property type="match status" value="1"/>
</dbReference>
<dbReference type="NCBIfam" id="NF009941">
    <property type="entry name" value="PRK13404.1"/>
    <property type="match status" value="1"/>
</dbReference>
<dbReference type="Gene3D" id="3.20.20.140">
    <property type="entry name" value="Metal-dependent hydrolases"/>
    <property type="match status" value="1"/>
</dbReference>
<evidence type="ECO:0000256" key="2">
    <source>
        <dbReference type="ARBA" id="ARBA00008829"/>
    </source>
</evidence>
<dbReference type="Pfam" id="PF01979">
    <property type="entry name" value="Amidohydro_1"/>
    <property type="match status" value="1"/>
</dbReference>
<dbReference type="GO" id="GO:0005829">
    <property type="term" value="C:cytosol"/>
    <property type="evidence" value="ECO:0007669"/>
    <property type="project" value="TreeGrafter"/>
</dbReference>
<dbReference type="STRING" id="1765967.BW247_12340"/>
<evidence type="ECO:0000259" key="6">
    <source>
        <dbReference type="Pfam" id="PF01979"/>
    </source>
</evidence>
<evidence type="ECO:0000256" key="3">
    <source>
        <dbReference type="ARBA" id="ARBA00022723"/>
    </source>
</evidence>
<dbReference type="KEGG" id="afy:BW247_12340"/>
<dbReference type="FunFam" id="3.20.20.140:FF:000174">
    <property type="entry name" value="Dihydropyrimidinase-related protein 2"/>
    <property type="match status" value="1"/>
</dbReference>
<dbReference type="OrthoDB" id="5687299at2"/>
<dbReference type="SUPFAM" id="SSF51338">
    <property type="entry name" value="Composite domain of metallo-dependent hydrolases"/>
    <property type="match status" value="2"/>
</dbReference>
<evidence type="ECO:0000256" key="4">
    <source>
        <dbReference type="ARBA" id="ARBA00022801"/>
    </source>
</evidence>
<sequence length="488" mass="53514">MAQFDLVVRGGTISTASDTFIADIGVKDGIVTALGQALGSGEHDIDASGKWILPGGVEAHCHIEQESSMGIMTADDYRSGSISAAFGGNTTIIPFAAQHRGQSLREVVKLYHGRAEAKSVIDYTFHLIISDPTKHILSQELPALIMDGYTSFKVYMTYDMLKIDDRQFLDILTTARRYGAMTMVHAENNDVIAWMSERLLNAGHVAPRYHAVSHARIAESEASGRAIHLAELTDTPLLIVHVSTEEATRTIRKARDRGLKIYGETCPQYLFLTIDDLDREGMEGAKYCCSPPPRNDADQESIWLGLQNDTFQVFSSDHAPYRFDETGKLHAGPNPPFKMIGNGVPGIELRMPLLFSEGVRNGRISINQFVALTSTNAAKIFGLHPQKGTIAIGSDADFALWDPDREVEITWDDLHDNVGYTPYQGKRITGWPETVINRGRVVVSDGELHVDPGSGRFLRRRPGHGAAVPAGQLVMEVSPACNFGAEIL</sequence>
<keyword evidence="8" id="KW-1185">Reference proteome</keyword>
<dbReference type="PANTHER" id="PTHR11647">
    <property type="entry name" value="HYDRANTOINASE/DIHYDROPYRIMIDINASE FAMILY MEMBER"/>
    <property type="match status" value="1"/>
</dbReference>
<keyword evidence="4" id="KW-0378">Hydrolase</keyword>
<dbReference type="GO" id="GO:0016812">
    <property type="term" value="F:hydrolase activity, acting on carbon-nitrogen (but not peptide) bonds, in cyclic amides"/>
    <property type="evidence" value="ECO:0007669"/>
    <property type="project" value="TreeGrafter"/>
</dbReference>
<organism evidence="7 8">
    <name type="scientific">Acidihalobacter ferrooxydans</name>
    <dbReference type="NCBI Taxonomy" id="1765967"/>
    <lineage>
        <taxon>Bacteria</taxon>
        <taxon>Pseudomonadati</taxon>
        <taxon>Pseudomonadota</taxon>
        <taxon>Gammaproteobacteria</taxon>
        <taxon>Chromatiales</taxon>
        <taxon>Ectothiorhodospiraceae</taxon>
        <taxon>Acidihalobacter</taxon>
    </lineage>
</organism>
<accession>A0A1P8UIV4</accession>
<dbReference type="RefSeq" id="WP_076837405.1">
    <property type="nucleotide sequence ID" value="NZ_CP019434.1"/>
</dbReference>